<protein>
    <submittedName>
        <fullName evidence="1">Uncharacterized protein</fullName>
    </submittedName>
</protein>
<dbReference type="Proteomes" id="UP001255856">
    <property type="component" value="Unassembled WGS sequence"/>
</dbReference>
<evidence type="ECO:0000313" key="2">
    <source>
        <dbReference type="Proteomes" id="UP001255856"/>
    </source>
</evidence>
<evidence type="ECO:0000313" key="1">
    <source>
        <dbReference type="EMBL" id="KAK2076089.1"/>
    </source>
</evidence>
<reference evidence="1" key="1">
    <citation type="submission" date="2021-01" db="EMBL/GenBank/DDBJ databases">
        <authorList>
            <person name="Eckstrom K.M.E."/>
        </authorList>
    </citation>
    <scope>NUCLEOTIDE SEQUENCE</scope>
    <source>
        <strain evidence="1">UVCC 0001</strain>
    </source>
</reference>
<name>A0AAD9IFC7_PROWI</name>
<dbReference type="Pfam" id="PF10561">
    <property type="entry name" value="C2orf69"/>
    <property type="match status" value="1"/>
</dbReference>
<dbReference type="GO" id="GO:0005739">
    <property type="term" value="C:mitochondrion"/>
    <property type="evidence" value="ECO:0007669"/>
    <property type="project" value="TreeGrafter"/>
</dbReference>
<dbReference type="PANTHER" id="PTHR31296:SF1">
    <property type="entry name" value="MITOCHONDRIAL PROTEIN C2ORF69"/>
    <property type="match status" value="1"/>
</dbReference>
<accession>A0AAD9IFC7</accession>
<keyword evidence="2" id="KW-1185">Reference proteome</keyword>
<gene>
    <name evidence="1" type="ORF">QBZ16_001425</name>
</gene>
<dbReference type="InterPro" id="IPR018881">
    <property type="entry name" value="C2orf69_mit"/>
</dbReference>
<comment type="caution">
    <text evidence="1">The sequence shown here is derived from an EMBL/GenBank/DDBJ whole genome shotgun (WGS) entry which is preliminary data.</text>
</comment>
<organism evidence="1 2">
    <name type="scientific">Prototheca wickerhamii</name>
    <dbReference type="NCBI Taxonomy" id="3111"/>
    <lineage>
        <taxon>Eukaryota</taxon>
        <taxon>Viridiplantae</taxon>
        <taxon>Chlorophyta</taxon>
        <taxon>core chlorophytes</taxon>
        <taxon>Trebouxiophyceae</taxon>
        <taxon>Chlorellales</taxon>
        <taxon>Chlorellaceae</taxon>
        <taxon>Prototheca</taxon>
    </lineage>
</organism>
<dbReference type="EMBL" id="JASFZW010000012">
    <property type="protein sequence ID" value="KAK2076089.1"/>
    <property type="molecule type" value="Genomic_DNA"/>
</dbReference>
<sequence>MRRGVVSLAVQAAGWTPARFPVVTLAGFSKGGVVLNQVLADIGNAEARQLSSTIAAFLAALQTVHYLDVGLGCRGAFLTDPGALDGLARQVAAPAAPRSFRIVFHVTPRTREPRHMPWIAAERARMLALLRERRVGCELCEHFGDRRDDSLDLHFQVHSAWRQAAICCD</sequence>
<dbReference type="AlphaFoldDB" id="A0AAD9IFC7"/>
<proteinExistence type="predicted"/>
<dbReference type="PANTHER" id="PTHR31296">
    <property type="entry name" value="UPF0565 PROTEIN C2ORF69"/>
    <property type="match status" value="1"/>
</dbReference>